<dbReference type="Proteomes" id="UP001220610">
    <property type="component" value="Chromosome"/>
</dbReference>
<protein>
    <submittedName>
        <fullName evidence="1">Type IV toxin-antitoxin system AbiEi family antitoxin</fullName>
    </submittedName>
</protein>
<evidence type="ECO:0000313" key="2">
    <source>
        <dbReference type="Proteomes" id="UP001220610"/>
    </source>
</evidence>
<dbReference type="EMBL" id="CP119311">
    <property type="protein sequence ID" value="WEK35964.1"/>
    <property type="molecule type" value="Genomic_DNA"/>
</dbReference>
<organism evidence="1 2">
    <name type="scientific">Candidatus Pseudobacter hemicellulosilyticus</name>
    <dbReference type="NCBI Taxonomy" id="3121375"/>
    <lineage>
        <taxon>Bacteria</taxon>
        <taxon>Pseudomonadati</taxon>
        <taxon>Bacteroidota</taxon>
        <taxon>Chitinophagia</taxon>
        <taxon>Chitinophagales</taxon>
        <taxon>Chitinophagaceae</taxon>
        <taxon>Pseudobacter</taxon>
    </lineage>
</organism>
<evidence type="ECO:0000313" key="1">
    <source>
        <dbReference type="EMBL" id="WEK35964.1"/>
    </source>
</evidence>
<dbReference type="Pfam" id="PF09952">
    <property type="entry name" value="AbiEi_2"/>
    <property type="match status" value="1"/>
</dbReference>
<dbReference type="InterPro" id="IPR019238">
    <property type="entry name" value="AbiEi_2"/>
</dbReference>
<reference evidence="1" key="1">
    <citation type="submission" date="2023-03" db="EMBL/GenBank/DDBJ databases">
        <title>Andean soil-derived lignocellulolytic bacterial consortium as a source of novel taxa and putative plastic-active enzymes.</title>
        <authorList>
            <person name="Diaz-Garcia L."/>
            <person name="Chuvochina M."/>
            <person name="Feuerriegel G."/>
            <person name="Bunk B."/>
            <person name="Sproer C."/>
            <person name="Streit W.R."/>
            <person name="Rodriguez L.M."/>
            <person name="Overmann J."/>
            <person name="Jimenez D.J."/>
        </authorList>
    </citation>
    <scope>NUCLEOTIDE SEQUENCE</scope>
    <source>
        <strain evidence="1">MAG 7</strain>
    </source>
</reference>
<sequence length="334" mass="39372">MKQATRILNEAIEQWEVQTKIPAHLAEMNRDTGVDFMLQFTYNGENHVAYIELKRELRNHQLPEIEQLARDHHPLMVVADNIFPKIKEELRNAEIAYLETSGNLFYKDKNLFLWLDGKKTAKREDEKLGRAFTKTGLKAVFQFLLRPELVNTTYRNIAEQTDINFGNINFIMTDLKEQGYLLKIDKDNQKLTKKRELLEKWIDAYEHRLKPSLLVGTFEFINEADALNWKQIPLRNGKTWWGGEPGADIITNYLHPEIFTLYTTETKNELLRNYRLRPQPKGNVKVYQQFWKTDETYTATVPPLLIYADLINTGDRRCLQTAEKLYNEQLQDKF</sequence>
<name>A0AAJ5WRF6_9BACT</name>
<accession>A0AAJ5WRF6</accession>
<proteinExistence type="predicted"/>
<dbReference type="AlphaFoldDB" id="A0AAJ5WRF6"/>
<gene>
    <name evidence="1" type="ORF">P0Y53_00500</name>
</gene>